<dbReference type="SMART" id="SM00112">
    <property type="entry name" value="CA"/>
    <property type="match status" value="5"/>
</dbReference>
<keyword evidence="8 12" id="KW-1133">Transmembrane helix</keyword>
<dbReference type="InterPro" id="IPR002126">
    <property type="entry name" value="Cadherin-like_dom"/>
</dbReference>
<feature type="domain" description="Cadherin" evidence="14">
    <location>
        <begin position="24"/>
        <end position="131"/>
    </location>
</feature>
<evidence type="ECO:0000256" key="6">
    <source>
        <dbReference type="ARBA" id="ARBA00022837"/>
    </source>
</evidence>
<dbReference type="GO" id="GO:0005886">
    <property type="term" value="C:plasma membrane"/>
    <property type="evidence" value="ECO:0007669"/>
    <property type="project" value="UniProtKB-SubCell"/>
</dbReference>
<dbReference type="FunFam" id="2.60.40.60:FF:000015">
    <property type="entry name" value="FAT atypical cadherin 1"/>
    <property type="match status" value="1"/>
</dbReference>
<keyword evidence="10" id="KW-0325">Glycoprotein</keyword>
<evidence type="ECO:0000256" key="9">
    <source>
        <dbReference type="ARBA" id="ARBA00023136"/>
    </source>
</evidence>
<sequence>MLLVVIKILLFMQTCYCVDFIYYVKEGMSANTYLGDISVDTHMMDSIPVEDYKSISFSQLQKELTESSPLFNVTKAGKLYTAQTLDAEALCKYNTECFQMVDIAVRRRKSFVKILEIKVIIEDVNEHPPEFPNKTISIQFSERDGRGSSISLPNAVDKDVSVLNSQIIYHLIKKQEEPFKLDVSKRVDGSYSLRITLENKLDREMQDTYNLKVVAKDGGTPSKKCVLNVEITVSDVNDSPPVFSQNVYNVTVNKRQRNTPIITLSATDLDSGPNGNISYYFSSKTTDIAKSYFKLHRRTGQIYQHEDFSPEKKQTYKLFIEAKDGGKPPLSSIAMVLVNVINQQNNAPVIDINFSELTGNTATISEAMEVGSFIAYVKVVDNDIGLNGQVTCDLQHNKFTLQSLGQKRYKVSVKKAVDRETESQINFTISCKDKGFPSLKTERKFSIQVMDVNDVQPQFTKDVYKFLTYENEKPNFPVGFINATDPDLGLGGQLTFSLLTQVNQALPFKISNLGFITTTRSLDHEQQDVFKFRVLVKDNGNPQLSNTADVVIEVLDENDNPPYFTFPSVDPFSLDVYYNPQSKNDITVLKASDRDNRQNAFLKYEILEGNNRQLFAVNPYTGVLSFSRTVYQNDAGLYNLKFIVKDSGTPVLTAKTTLSMTLTVSNKTSTKMTAVQFQSNDKIHINLFIIIIVAAVTVSVLLVVSITVCIVRRNNQQKTHYKCGIDPSKKLVDKGSLSGYSCAKQVSSKHESPDVLLSIEKGEDPHLIWPRDNLSTRHPLCYDGKDTPIEIHCDTLSSGIHQMVPN</sequence>
<feature type="domain" description="Cadherin" evidence="14">
    <location>
        <begin position="568"/>
        <end position="677"/>
    </location>
</feature>
<feature type="chain" id="PRO_5005583553" description="Cadherin domain-containing protein" evidence="13">
    <location>
        <begin position="18"/>
        <end position="806"/>
    </location>
</feature>
<reference evidence="15" key="1">
    <citation type="submission" date="2015-07" db="EMBL/GenBank/DDBJ databases">
        <title>MeaNS - Measles Nucleotide Surveillance Program.</title>
        <authorList>
            <person name="Tran T."/>
            <person name="Druce J."/>
        </authorList>
    </citation>
    <scope>NUCLEOTIDE SEQUENCE</scope>
    <source>
        <strain evidence="15">UCB-OBI-ISO-001</strain>
        <tissue evidence="15">Gonad</tissue>
    </source>
</reference>
<dbReference type="FunFam" id="2.60.40.60:FF:000134">
    <property type="entry name" value="protocadherin Fat 4"/>
    <property type="match status" value="1"/>
</dbReference>
<dbReference type="PANTHER" id="PTHR24028:SF146">
    <property type="entry name" value="CADHERIN 96CB, ISOFORM D-RELATED"/>
    <property type="match status" value="1"/>
</dbReference>
<dbReference type="GO" id="GO:0005509">
    <property type="term" value="F:calcium ion binding"/>
    <property type="evidence" value="ECO:0007669"/>
    <property type="project" value="UniProtKB-UniRule"/>
</dbReference>
<feature type="domain" description="Cadherin" evidence="14">
    <location>
        <begin position="244"/>
        <end position="350"/>
    </location>
</feature>
<keyword evidence="7" id="KW-0130">Cell adhesion</keyword>
<evidence type="ECO:0000256" key="11">
    <source>
        <dbReference type="PROSITE-ProRule" id="PRU00043"/>
    </source>
</evidence>
<evidence type="ECO:0000256" key="12">
    <source>
        <dbReference type="SAM" id="Phobius"/>
    </source>
</evidence>
<organism evidence="15">
    <name type="scientific">Octopus bimaculoides</name>
    <name type="common">California two-spotted octopus</name>
    <dbReference type="NCBI Taxonomy" id="37653"/>
    <lineage>
        <taxon>Eukaryota</taxon>
        <taxon>Metazoa</taxon>
        <taxon>Spiralia</taxon>
        <taxon>Lophotrochozoa</taxon>
        <taxon>Mollusca</taxon>
        <taxon>Cephalopoda</taxon>
        <taxon>Coleoidea</taxon>
        <taxon>Octopodiformes</taxon>
        <taxon>Octopoda</taxon>
        <taxon>Incirrata</taxon>
        <taxon>Octopodidae</taxon>
        <taxon>Octopus</taxon>
    </lineage>
</organism>
<dbReference type="EMBL" id="KQ418970">
    <property type="protein sequence ID" value="KOF85096.1"/>
    <property type="molecule type" value="Genomic_DNA"/>
</dbReference>
<feature type="transmembrane region" description="Helical" evidence="12">
    <location>
        <begin position="687"/>
        <end position="711"/>
    </location>
</feature>
<keyword evidence="5" id="KW-0677">Repeat</keyword>
<dbReference type="AlphaFoldDB" id="A0A0L8H736"/>
<dbReference type="InterPro" id="IPR020894">
    <property type="entry name" value="Cadherin_CS"/>
</dbReference>
<dbReference type="FunFam" id="2.60.40.60:FF:000007">
    <property type="entry name" value="Protocadherin alpha 2"/>
    <property type="match status" value="1"/>
</dbReference>
<evidence type="ECO:0000256" key="10">
    <source>
        <dbReference type="ARBA" id="ARBA00023180"/>
    </source>
</evidence>
<dbReference type="InterPro" id="IPR015919">
    <property type="entry name" value="Cadherin-like_sf"/>
</dbReference>
<evidence type="ECO:0000256" key="4">
    <source>
        <dbReference type="ARBA" id="ARBA00022729"/>
    </source>
</evidence>
<evidence type="ECO:0000256" key="1">
    <source>
        <dbReference type="ARBA" id="ARBA00004251"/>
    </source>
</evidence>
<keyword evidence="4 13" id="KW-0732">Signal</keyword>
<name>A0A0L8H736_OCTBM</name>
<feature type="domain" description="Cadherin" evidence="14">
    <location>
        <begin position="356"/>
        <end position="459"/>
    </location>
</feature>
<dbReference type="CDD" id="cd11304">
    <property type="entry name" value="Cadherin_repeat"/>
    <property type="match status" value="5"/>
</dbReference>
<dbReference type="PANTHER" id="PTHR24028">
    <property type="entry name" value="CADHERIN-87A"/>
    <property type="match status" value="1"/>
</dbReference>
<dbReference type="PROSITE" id="PS50268">
    <property type="entry name" value="CADHERIN_2"/>
    <property type="match status" value="6"/>
</dbReference>
<dbReference type="PRINTS" id="PR00205">
    <property type="entry name" value="CADHERIN"/>
</dbReference>
<dbReference type="Pfam" id="PF00028">
    <property type="entry name" value="Cadherin"/>
    <property type="match status" value="5"/>
</dbReference>
<evidence type="ECO:0000256" key="3">
    <source>
        <dbReference type="ARBA" id="ARBA00022692"/>
    </source>
</evidence>
<evidence type="ECO:0000256" key="2">
    <source>
        <dbReference type="ARBA" id="ARBA00022475"/>
    </source>
</evidence>
<evidence type="ECO:0000256" key="5">
    <source>
        <dbReference type="ARBA" id="ARBA00022737"/>
    </source>
</evidence>
<feature type="domain" description="Cadherin" evidence="14">
    <location>
        <begin position="460"/>
        <end position="564"/>
    </location>
</feature>
<feature type="signal peptide" evidence="13">
    <location>
        <begin position="1"/>
        <end position="17"/>
    </location>
</feature>
<keyword evidence="6 11" id="KW-0106">Calcium</keyword>
<keyword evidence="3 12" id="KW-0812">Transmembrane</keyword>
<dbReference type="SUPFAM" id="SSF49313">
    <property type="entry name" value="Cadherin-like"/>
    <property type="match status" value="5"/>
</dbReference>
<protein>
    <recommendedName>
        <fullName evidence="14">Cadherin domain-containing protein</fullName>
    </recommendedName>
</protein>
<comment type="subcellular location">
    <subcellularLocation>
        <location evidence="1">Cell membrane</location>
        <topology evidence="1">Single-pass type I membrane protein</topology>
    </subcellularLocation>
</comment>
<dbReference type="OrthoDB" id="6252479at2759"/>
<dbReference type="GO" id="GO:0007156">
    <property type="term" value="P:homophilic cell adhesion via plasma membrane adhesion molecules"/>
    <property type="evidence" value="ECO:0007669"/>
    <property type="project" value="InterPro"/>
</dbReference>
<evidence type="ECO:0000259" key="14">
    <source>
        <dbReference type="PROSITE" id="PS50268"/>
    </source>
</evidence>
<evidence type="ECO:0000313" key="15">
    <source>
        <dbReference type="EMBL" id="KOF85096.1"/>
    </source>
</evidence>
<dbReference type="Gene3D" id="2.60.40.60">
    <property type="entry name" value="Cadherins"/>
    <property type="match status" value="6"/>
</dbReference>
<gene>
    <name evidence="15" type="ORF">OCBIM_22020816mg</name>
</gene>
<evidence type="ECO:0000256" key="7">
    <source>
        <dbReference type="ARBA" id="ARBA00022889"/>
    </source>
</evidence>
<keyword evidence="9 12" id="KW-0472">Membrane</keyword>
<dbReference type="InterPro" id="IPR050174">
    <property type="entry name" value="Protocadherin/Cadherin-CA"/>
</dbReference>
<proteinExistence type="predicted"/>
<evidence type="ECO:0000256" key="8">
    <source>
        <dbReference type="ARBA" id="ARBA00022989"/>
    </source>
</evidence>
<keyword evidence="2" id="KW-1003">Cell membrane</keyword>
<accession>A0A0L8H736</accession>
<evidence type="ECO:0000256" key="13">
    <source>
        <dbReference type="SAM" id="SignalP"/>
    </source>
</evidence>
<feature type="domain" description="Cadherin" evidence="14">
    <location>
        <begin position="132"/>
        <end position="243"/>
    </location>
</feature>
<dbReference type="FunFam" id="2.60.40.60:FF:000002">
    <property type="entry name" value="Protocadherin alpha 2"/>
    <property type="match status" value="1"/>
</dbReference>
<dbReference type="PROSITE" id="PS00232">
    <property type="entry name" value="CADHERIN_1"/>
    <property type="match status" value="1"/>
</dbReference>